<dbReference type="EMBL" id="CM023472">
    <property type="protein sequence ID" value="KAH7959507.1"/>
    <property type="molecule type" value="Genomic_DNA"/>
</dbReference>
<comment type="caution">
    <text evidence="1">The sequence shown here is derived from an EMBL/GenBank/DDBJ whole genome shotgun (WGS) entry which is preliminary data.</text>
</comment>
<evidence type="ECO:0000313" key="1">
    <source>
        <dbReference type="EMBL" id="KAH7959507.1"/>
    </source>
</evidence>
<organism evidence="1 2">
    <name type="scientific">Dermacentor silvarum</name>
    <name type="common">Tick</name>
    <dbReference type="NCBI Taxonomy" id="543639"/>
    <lineage>
        <taxon>Eukaryota</taxon>
        <taxon>Metazoa</taxon>
        <taxon>Ecdysozoa</taxon>
        <taxon>Arthropoda</taxon>
        <taxon>Chelicerata</taxon>
        <taxon>Arachnida</taxon>
        <taxon>Acari</taxon>
        <taxon>Parasitiformes</taxon>
        <taxon>Ixodida</taxon>
        <taxon>Ixodoidea</taxon>
        <taxon>Ixodidae</taxon>
        <taxon>Rhipicephalinae</taxon>
        <taxon>Dermacentor</taxon>
    </lineage>
</organism>
<gene>
    <name evidence="1" type="ORF">HPB49_011554</name>
</gene>
<reference evidence="1" key="1">
    <citation type="submission" date="2020-05" db="EMBL/GenBank/DDBJ databases">
        <title>Large-scale comparative analyses of tick genomes elucidate their genetic diversity and vector capacities.</title>
        <authorList>
            <person name="Jia N."/>
            <person name="Wang J."/>
            <person name="Shi W."/>
            <person name="Du L."/>
            <person name="Sun Y."/>
            <person name="Zhan W."/>
            <person name="Jiang J."/>
            <person name="Wang Q."/>
            <person name="Zhang B."/>
            <person name="Ji P."/>
            <person name="Sakyi L.B."/>
            <person name="Cui X."/>
            <person name="Yuan T."/>
            <person name="Jiang B."/>
            <person name="Yang W."/>
            <person name="Lam T.T.-Y."/>
            <person name="Chang Q."/>
            <person name="Ding S."/>
            <person name="Wang X."/>
            <person name="Zhu J."/>
            <person name="Ruan X."/>
            <person name="Zhao L."/>
            <person name="Wei J."/>
            <person name="Que T."/>
            <person name="Du C."/>
            <person name="Cheng J."/>
            <person name="Dai P."/>
            <person name="Han X."/>
            <person name="Huang E."/>
            <person name="Gao Y."/>
            <person name="Liu J."/>
            <person name="Shao H."/>
            <person name="Ye R."/>
            <person name="Li L."/>
            <person name="Wei W."/>
            <person name="Wang X."/>
            <person name="Wang C."/>
            <person name="Yang T."/>
            <person name="Huo Q."/>
            <person name="Li W."/>
            <person name="Guo W."/>
            <person name="Chen H."/>
            <person name="Zhou L."/>
            <person name="Ni X."/>
            <person name="Tian J."/>
            <person name="Zhou Y."/>
            <person name="Sheng Y."/>
            <person name="Liu T."/>
            <person name="Pan Y."/>
            <person name="Xia L."/>
            <person name="Li J."/>
            <person name="Zhao F."/>
            <person name="Cao W."/>
        </authorList>
    </citation>
    <scope>NUCLEOTIDE SEQUENCE</scope>
    <source>
        <strain evidence="1">Dsil-2018</strain>
    </source>
</reference>
<dbReference type="Proteomes" id="UP000821865">
    <property type="component" value="Chromosome 3"/>
</dbReference>
<keyword evidence="2" id="KW-1185">Reference proteome</keyword>
<evidence type="ECO:0000313" key="2">
    <source>
        <dbReference type="Proteomes" id="UP000821865"/>
    </source>
</evidence>
<protein>
    <submittedName>
        <fullName evidence="1">Uncharacterized protein</fullName>
    </submittedName>
</protein>
<proteinExistence type="predicted"/>
<name>A0ACB8D4Z6_DERSI</name>
<accession>A0ACB8D4Z6</accession>
<sequence>MLNAGGPLQLSNVLAVGDEPSEDGDERVLLHKYMAENEALRIENATMHHMREMLVRDHELVCRENERLVKKLDALENHFLSEEPSTDWARTGEKGSTLTPARQCGRRTSDLLAEPSHESSRSGMARNGVVGSFTSELNAATPACCRREGTGKCQTADKTSGEPEPECSGVFEAPCPSVPVVSATAAEVTHPEAEAERPGTPVAFKDAVPPMDTDSGPGSKAFTWEHNAPRRQQRLKPRTFLRTRGRRRRTYPWSQSQRTQALWLRGCLCFVRTKIKARQGGPQR</sequence>